<dbReference type="EMBL" id="FTNC01000029">
    <property type="protein sequence ID" value="SIR47632.1"/>
    <property type="molecule type" value="Genomic_DNA"/>
</dbReference>
<protein>
    <recommendedName>
        <fullName evidence="4">Core-binding (CB) domain-containing protein</fullName>
    </recommendedName>
</protein>
<keyword evidence="1" id="KW-0238">DNA-binding</keyword>
<sequence length="230" mass="27234">MDNLKKILDDFLTDQKERLSKRTYNDYSNVISLFEDYLNSYAYMHLPAKEQDNFEEKAIYGEESYCEMYSIDQLSSMQIDDFMADFMIRKVMAEKYLMKKTATVMRRFSKWLKNNDYITEEKFDIIYSTINEKKDSLPKAAELSDLIYDESIKNEFNKYSSYEEGNYAVIKIKPGKLWVKDYMEAGEEIGPVIVPKKITDLAERDFFVFLELGKKNGKYYIVNSGNVYPY</sequence>
<gene>
    <name evidence="2" type="ORF">SAMN05421834_1299</name>
</gene>
<evidence type="ECO:0000313" key="3">
    <source>
        <dbReference type="Proteomes" id="UP000185669"/>
    </source>
</evidence>
<reference evidence="3" key="1">
    <citation type="submission" date="2017-01" db="EMBL/GenBank/DDBJ databases">
        <authorList>
            <person name="Varghese N."/>
            <person name="Submissions S."/>
        </authorList>
    </citation>
    <scope>NUCLEOTIDE SEQUENCE [LARGE SCALE GENOMIC DNA]</scope>
    <source>
        <strain evidence="3">ATCC 700103</strain>
    </source>
</reference>
<dbReference type="STRING" id="56779.SAMN05421834_1299"/>
<evidence type="ECO:0000256" key="1">
    <source>
        <dbReference type="ARBA" id="ARBA00023125"/>
    </source>
</evidence>
<accession>A0A1N7B8J5</accession>
<dbReference type="Gene3D" id="1.10.150.130">
    <property type="match status" value="1"/>
</dbReference>
<dbReference type="GO" id="GO:0003677">
    <property type="term" value="F:DNA binding"/>
    <property type="evidence" value="ECO:0007669"/>
    <property type="project" value="UniProtKB-KW"/>
</dbReference>
<name>A0A1N7B8J5_9FIRM</name>
<evidence type="ECO:0000313" key="2">
    <source>
        <dbReference type="EMBL" id="SIR47632.1"/>
    </source>
</evidence>
<keyword evidence="3" id="KW-1185">Reference proteome</keyword>
<dbReference type="AlphaFoldDB" id="A0A1N7B8J5"/>
<dbReference type="OrthoDB" id="2967067at2"/>
<dbReference type="Proteomes" id="UP000185669">
    <property type="component" value="Unassembled WGS sequence"/>
</dbReference>
<evidence type="ECO:0008006" key="4">
    <source>
        <dbReference type="Google" id="ProtNLM"/>
    </source>
</evidence>
<proteinExistence type="predicted"/>
<dbReference type="InterPro" id="IPR010998">
    <property type="entry name" value="Integrase_recombinase_N"/>
</dbReference>
<organism evidence="2 3">
    <name type="scientific">Halanaerobium kushneri</name>
    <dbReference type="NCBI Taxonomy" id="56779"/>
    <lineage>
        <taxon>Bacteria</taxon>
        <taxon>Bacillati</taxon>
        <taxon>Bacillota</taxon>
        <taxon>Clostridia</taxon>
        <taxon>Halanaerobiales</taxon>
        <taxon>Halanaerobiaceae</taxon>
        <taxon>Halanaerobium</taxon>
    </lineage>
</organism>
<dbReference type="RefSeq" id="WP_076545972.1">
    <property type="nucleotide sequence ID" value="NZ_FTNC01000029.1"/>
</dbReference>